<dbReference type="InterPro" id="IPR018910">
    <property type="entry name" value="LpqB_C"/>
</dbReference>
<name>A0A6J6IZR9_9ZZZZ</name>
<gene>
    <name evidence="2" type="ORF">UFOPK1908_01405</name>
    <name evidence="3" type="ORF">UFOPK2282_01220</name>
</gene>
<accession>A0A6J6IZR9</accession>
<sequence length="574" mass="61232">MMQKKILIFGALASSLFLSGCGMLPWSLTAQVPTSSSVQQGNAGGANSDDQFIRVIPQAPRRNMTATQLVQGFLDASAASESDHAVARMYLTSEAAARWEPKSGVKVFKGTPELTFSGTKVSFVAQLEGEISKSGNYAISQVDTTLNEVFTLVRENSEWRISELPQGLELSTVDVQRAYRNLAVYYFNPQLSTLVPDARMIPVPGDGLAAGLMQALLAGPSEWLAPAVKDAFPFGVGLNFDRVPIENGVAIVDLTADAAFANDGVRREMAQQIVWTLRQVPEVRAVSITSGGQLLAIQGVPNPIPRDLWPEIDPSGLAQGTQAIVANWTGIFQLTRVGTERLAGLPTVANSALTQVVTNKSSGMLAGLDVLGRVWSTPLDVNPSWSQLPISQAMQWIEFDPLGGLWMRDVNGELQVWDAPGPLKSIRTNGLGAGAIVVKAVPSRDGTRAALIVQRGKTRSLYLARIEQEIDTGKRTLTGPERIASSVVSIVDVDWSSANSLAFIGRNGPGPLQVFDLDLALGTLVPQGGPDRPDAIAAAPGLPVLVSAKDGLIYQLDAGAWTSRLTAWSPSYPS</sequence>
<evidence type="ECO:0000259" key="1">
    <source>
        <dbReference type="SMART" id="SM00909"/>
    </source>
</evidence>
<organism evidence="2">
    <name type="scientific">freshwater metagenome</name>
    <dbReference type="NCBI Taxonomy" id="449393"/>
    <lineage>
        <taxon>unclassified sequences</taxon>
        <taxon>metagenomes</taxon>
        <taxon>ecological metagenomes</taxon>
    </lineage>
</organism>
<feature type="domain" description="GerMN" evidence="1">
    <location>
        <begin position="209"/>
        <end position="299"/>
    </location>
</feature>
<dbReference type="Pfam" id="PF10647">
    <property type="entry name" value="Gmad1"/>
    <property type="match status" value="1"/>
</dbReference>
<dbReference type="EMBL" id="CAEZWR010000163">
    <property type="protein sequence ID" value="CAB4673704.1"/>
    <property type="molecule type" value="Genomic_DNA"/>
</dbReference>
<protein>
    <submittedName>
        <fullName evidence="2">Unannotated protein</fullName>
    </submittedName>
</protein>
<dbReference type="Pfam" id="PF25976">
    <property type="entry name" value="LpqB_N"/>
    <property type="match status" value="1"/>
</dbReference>
<dbReference type="SMART" id="SM00909">
    <property type="entry name" value="Germane"/>
    <property type="match status" value="1"/>
</dbReference>
<dbReference type="EMBL" id="CAEZVB010000098">
    <property type="protein sequence ID" value="CAB4630080.1"/>
    <property type="molecule type" value="Genomic_DNA"/>
</dbReference>
<proteinExistence type="predicted"/>
<evidence type="ECO:0000313" key="3">
    <source>
        <dbReference type="EMBL" id="CAB4673704.1"/>
    </source>
</evidence>
<dbReference type="Pfam" id="PF10646">
    <property type="entry name" value="Germane"/>
    <property type="match status" value="1"/>
</dbReference>
<dbReference type="SUPFAM" id="SSF69322">
    <property type="entry name" value="Tricorn protease domain 2"/>
    <property type="match status" value="1"/>
</dbReference>
<dbReference type="InterPro" id="IPR059026">
    <property type="entry name" value="LpqB_N"/>
</dbReference>
<reference evidence="2" key="1">
    <citation type="submission" date="2020-05" db="EMBL/GenBank/DDBJ databases">
        <authorList>
            <person name="Chiriac C."/>
            <person name="Salcher M."/>
            <person name="Ghai R."/>
            <person name="Kavagutti S V."/>
        </authorList>
    </citation>
    <scope>NUCLEOTIDE SEQUENCE</scope>
</reference>
<evidence type="ECO:0000313" key="2">
    <source>
        <dbReference type="EMBL" id="CAB4630080.1"/>
    </source>
</evidence>
<dbReference type="AlphaFoldDB" id="A0A6J6IZR9"/>
<dbReference type="InterPro" id="IPR019606">
    <property type="entry name" value="GerMN"/>
</dbReference>
<dbReference type="PROSITE" id="PS51257">
    <property type="entry name" value="PROKAR_LIPOPROTEIN"/>
    <property type="match status" value="1"/>
</dbReference>